<reference evidence="1 2" key="1">
    <citation type="submission" date="2016-01" db="EMBL/GenBank/DDBJ databases">
        <title>Highly variable Streptococcus oralis are common among viridans streptococci isolated from primates.</title>
        <authorList>
            <person name="Denapaite D."/>
            <person name="Rieger M."/>
            <person name="Koendgen S."/>
            <person name="Brueckner R."/>
            <person name="Ochigava I."/>
            <person name="Kappeler P."/>
            <person name="Maetz-Rensing K."/>
            <person name="Leendertz F."/>
            <person name="Hakenbeck R."/>
        </authorList>
    </citation>
    <scope>NUCLEOTIDE SEQUENCE [LARGE SCALE GENOMIC DNA]</scope>
    <source>
        <strain evidence="1 2">DD24</strain>
    </source>
</reference>
<protein>
    <submittedName>
        <fullName evidence="1">Uncharacterized protein</fullName>
    </submittedName>
</protein>
<accession>A0A139QRG8</accession>
<organism evidence="1 2">
    <name type="scientific">Streptococcus oralis</name>
    <dbReference type="NCBI Taxonomy" id="1303"/>
    <lineage>
        <taxon>Bacteria</taxon>
        <taxon>Bacillati</taxon>
        <taxon>Bacillota</taxon>
        <taxon>Bacilli</taxon>
        <taxon>Lactobacillales</taxon>
        <taxon>Streptococcaceae</taxon>
        <taxon>Streptococcus</taxon>
    </lineage>
</organism>
<comment type="caution">
    <text evidence="1">The sequence shown here is derived from an EMBL/GenBank/DDBJ whole genome shotgun (WGS) entry which is preliminary data.</text>
</comment>
<evidence type="ECO:0000313" key="1">
    <source>
        <dbReference type="EMBL" id="KXU05102.1"/>
    </source>
</evidence>
<dbReference type="EMBL" id="LQZB01000088">
    <property type="protein sequence ID" value="KXU05102.1"/>
    <property type="molecule type" value="Genomic_DNA"/>
</dbReference>
<proteinExistence type="predicted"/>
<gene>
    <name evidence="1" type="ORF">SORDD24_00907</name>
</gene>
<name>A0A139QRG8_STROR</name>
<evidence type="ECO:0000313" key="2">
    <source>
        <dbReference type="Proteomes" id="UP000070353"/>
    </source>
</evidence>
<dbReference type="Proteomes" id="UP000070353">
    <property type="component" value="Unassembled WGS sequence"/>
</dbReference>
<sequence length="223" mass="25746">MIVNQDFIELLHLSRQSMTVQGVFFHTWKGLVNHCFEDSRLNRVISHCTVINLSSCFLLSRSILCFHTFLVIRFNANNSPIIAVRACFEKNFLLIFQILIDSSRQGQCIKKNRIIIACIELTVGLEGNREVVHRACCWSRYTLTCIPDIIVWRFVFPEPSISIVSNKNIILGIFEFQKDTKARFACFRIFSESEVNSRISIGIHCHSLFFKQGRLVSIVILSR</sequence>
<dbReference type="AlphaFoldDB" id="A0A139QRG8"/>